<reference evidence="2 3" key="1">
    <citation type="submission" date="2019-07" db="EMBL/GenBank/DDBJ databases">
        <title>New species of Amycolatopsis and Streptomyces.</title>
        <authorList>
            <person name="Duangmal K."/>
            <person name="Teo W.F.A."/>
            <person name="Lipun K."/>
        </authorList>
    </citation>
    <scope>NUCLEOTIDE SEQUENCE [LARGE SCALE GENOMIC DNA]</scope>
    <source>
        <strain evidence="2 3">NBRC 106415</strain>
    </source>
</reference>
<evidence type="ECO:0000313" key="2">
    <source>
        <dbReference type="EMBL" id="MPY56367.1"/>
    </source>
</evidence>
<dbReference type="PANTHER" id="PTHR33498:SF1">
    <property type="entry name" value="TRANSPOSASE FOR INSERTION SEQUENCE ELEMENT IS1557"/>
    <property type="match status" value="1"/>
</dbReference>
<dbReference type="Pfam" id="PF01610">
    <property type="entry name" value="DDE_Tnp_ISL3"/>
    <property type="match status" value="2"/>
</dbReference>
<dbReference type="Proteomes" id="UP000400924">
    <property type="component" value="Unassembled WGS sequence"/>
</dbReference>
<dbReference type="Pfam" id="PF14690">
    <property type="entry name" value="Zn_ribbon_ISL3"/>
    <property type="match status" value="1"/>
</dbReference>
<dbReference type="InterPro" id="IPR029261">
    <property type="entry name" value="Transposase_Znf"/>
</dbReference>
<protein>
    <submittedName>
        <fullName evidence="2">ISL3 family transposase</fullName>
    </submittedName>
</protein>
<proteinExistence type="predicted"/>
<dbReference type="AlphaFoldDB" id="A0A5N8XAE9"/>
<dbReference type="PROSITE" id="PS50531">
    <property type="entry name" value="HTH_IS21"/>
    <property type="match status" value="1"/>
</dbReference>
<organism evidence="2 3">
    <name type="scientific">Streptomyces spongiae</name>
    <dbReference type="NCBI Taxonomy" id="565072"/>
    <lineage>
        <taxon>Bacteria</taxon>
        <taxon>Bacillati</taxon>
        <taxon>Actinomycetota</taxon>
        <taxon>Actinomycetes</taxon>
        <taxon>Kitasatosporales</taxon>
        <taxon>Streptomycetaceae</taxon>
        <taxon>Streptomyces</taxon>
    </lineage>
</organism>
<dbReference type="EMBL" id="VJZC01000014">
    <property type="protein sequence ID" value="MPY56367.1"/>
    <property type="molecule type" value="Genomic_DNA"/>
</dbReference>
<evidence type="ECO:0000259" key="1">
    <source>
        <dbReference type="PROSITE" id="PS50531"/>
    </source>
</evidence>
<dbReference type="InterPro" id="IPR002560">
    <property type="entry name" value="Transposase_DDE"/>
</dbReference>
<sequence>MGDVLLQDLWFHQVEGVEVEDAVSEGELVTVRARTGAEQAACPACGTLSSRVHSRYVRRLADSAVGGRRVLIELQVRRLRCRERACRQATFAEQVDGLTFRHGRRSAGLQKVLERLAVMLAGRAGARFAEVLTAQVSKSTLLRLIRRLPEPEPTTPRVLGVDEFALRKGHNYGTILIDIETRQPIDLLPDRTTTTVARWLAGHPGVEVICRDRSTAFAEAGRIGAPEAVHVADRWHIWSNLSEAVEKTVVQHRALLREPHDCAATPISAAMKTMELQPHAAPGPRTAGRLSDRIREQHTAVHALLGKGVGLRAIGRDLGLARNTVRRLAYSTSPDELLVGQWTGRTSILDPYKPHLHERWAEGCTVARRLFEEIRARGYTGGESVVKKYVARLREAFPLDPPRKAPSVRDVTGWLTRRPDRLTDDQVQRLKEILARCPALERTAHHVRAFAELMNNRQGHALDQWMTSVKADDLPALHTFVTGLGQDLDAVVAGLSLRYSSGAVEGHNIKIKMLKRQMFGRANFDLLRKRVLLSARGRS</sequence>
<accession>A0A5N8XAE9</accession>
<comment type="caution">
    <text evidence="2">The sequence shown here is derived from an EMBL/GenBank/DDBJ whole genome shotgun (WGS) entry which is preliminary data.</text>
</comment>
<dbReference type="InterPro" id="IPR047951">
    <property type="entry name" value="Transpos_ISL3"/>
</dbReference>
<gene>
    <name evidence="2" type="ORF">FNH08_03990</name>
</gene>
<dbReference type="PANTHER" id="PTHR33498">
    <property type="entry name" value="TRANSPOSASE FOR INSERTION SEQUENCE ELEMENT IS1557"/>
    <property type="match status" value="1"/>
</dbReference>
<keyword evidence="3" id="KW-1185">Reference proteome</keyword>
<name>A0A5N8XAE9_9ACTN</name>
<dbReference type="InterPro" id="IPR017894">
    <property type="entry name" value="HTH_IS21_transposase_type"/>
</dbReference>
<feature type="domain" description="HTH IS21-type" evidence="1">
    <location>
        <begin position="296"/>
        <end position="360"/>
    </location>
</feature>
<evidence type="ECO:0000313" key="3">
    <source>
        <dbReference type="Proteomes" id="UP000400924"/>
    </source>
</evidence>
<dbReference type="NCBIfam" id="NF033550">
    <property type="entry name" value="transpos_ISL3"/>
    <property type="match status" value="1"/>
</dbReference>